<protein>
    <submittedName>
        <fullName evidence="1">Uncharacterized protein</fullName>
    </submittedName>
</protein>
<dbReference type="Proteomes" id="UP001528920">
    <property type="component" value="Unassembled WGS sequence"/>
</dbReference>
<organism evidence="1 2">
    <name type="scientific">Paralabilibaculum antarcticum</name>
    <dbReference type="NCBI Taxonomy" id="2912572"/>
    <lineage>
        <taxon>Bacteria</taxon>
        <taxon>Pseudomonadati</taxon>
        <taxon>Bacteroidota</taxon>
        <taxon>Bacteroidia</taxon>
        <taxon>Marinilabiliales</taxon>
        <taxon>Marinifilaceae</taxon>
        <taxon>Paralabilibaculum</taxon>
    </lineage>
</organism>
<proteinExistence type="predicted"/>
<dbReference type="RefSeq" id="WP_275110172.1">
    <property type="nucleotide sequence ID" value="NZ_JAKJSC010000002.1"/>
</dbReference>
<keyword evidence="2" id="KW-1185">Reference proteome</keyword>
<sequence length="95" mass="11000">MSIQIGRFSFRGPFTNLDEIKDRPGIFIVHKGEQKIDPYFICETPLLKSSIEKELKANKLELGSQKNCFISVYNTFCVLTLDRKEMVEEIETLLL</sequence>
<name>A0ABT5VTU8_9BACT</name>
<evidence type="ECO:0000313" key="2">
    <source>
        <dbReference type="Proteomes" id="UP001528920"/>
    </source>
</evidence>
<comment type="caution">
    <text evidence="1">The sequence shown here is derived from an EMBL/GenBank/DDBJ whole genome shotgun (WGS) entry which is preliminary data.</text>
</comment>
<accession>A0ABT5VTU8</accession>
<reference evidence="1 2" key="1">
    <citation type="submission" date="2022-01" db="EMBL/GenBank/DDBJ databases">
        <title>Labilibaculum sp. nov, a marine bacterium isolated from Antarctica.</title>
        <authorList>
            <person name="Dai W."/>
        </authorList>
    </citation>
    <scope>NUCLEOTIDE SEQUENCE [LARGE SCALE GENOMIC DNA]</scope>
    <source>
        <strain evidence="1 2">DW002</strain>
    </source>
</reference>
<dbReference type="EMBL" id="JAKJSC010000002">
    <property type="protein sequence ID" value="MDE5418840.1"/>
    <property type="molecule type" value="Genomic_DNA"/>
</dbReference>
<gene>
    <name evidence="1" type="ORF">L3049_12565</name>
</gene>
<evidence type="ECO:0000313" key="1">
    <source>
        <dbReference type="EMBL" id="MDE5418840.1"/>
    </source>
</evidence>